<dbReference type="GO" id="GO:0005737">
    <property type="term" value="C:cytoplasm"/>
    <property type="evidence" value="ECO:0007669"/>
    <property type="project" value="TreeGrafter"/>
</dbReference>
<gene>
    <name evidence="2" type="ORF">LAME_0H02080G</name>
</gene>
<dbReference type="Proteomes" id="UP000191144">
    <property type="component" value="Chromosome H"/>
</dbReference>
<sequence length="334" mass="36489">MYPHIISNSQIRDLFLEASQGKLVDYITQLHKALQRYSKNPGIVPSRFVQPTPDGSTTHFNMQVLDDVYCGVKTLGYNPANGSGFEGVVIVTDPKSGRLKGVAEVKELTGVRTAMCSCIALLRQLPLFEESVKIAVFGTGLQAFWHAYICCKLLEGRKITVSFAYRCTPMDTTVLQQKIPDLNIIQMPLGDQIGISKLVCESNIIFGCIPSTVPGILKKHLDQQCGPSYTYISLIGSYKSHMHECDTLLVEEFKQQGAQILVDSIEHTLAEAGELIDAQVEAQQLLELGQLDRAASVVPAAHVGGHRKVTMCKIVGLAVMDVSVAQAVLVEMGQ</sequence>
<protein>
    <submittedName>
        <fullName evidence="2">LAME_0H02080g1_1</fullName>
    </submittedName>
</protein>
<dbReference type="PANTHER" id="PTHR13812:SF19">
    <property type="entry name" value="KETIMINE REDUCTASE MU-CRYSTALLIN"/>
    <property type="match status" value="1"/>
</dbReference>
<dbReference type="Gene3D" id="3.40.50.720">
    <property type="entry name" value="NAD(P)-binding Rossmann-like Domain"/>
    <property type="match status" value="1"/>
</dbReference>
<dbReference type="InterPro" id="IPR023401">
    <property type="entry name" value="ODC_N"/>
</dbReference>
<evidence type="ECO:0000313" key="2">
    <source>
        <dbReference type="EMBL" id="SCV02507.1"/>
    </source>
</evidence>
<dbReference type="OrthoDB" id="41492at2759"/>
<proteinExistence type="inferred from homology"/>
<keyword evidence="3" id="KW-1185">Reference proteome</keyword>
<dbReference type="Gene3D" id="3.30.1780.10">
    <property type="entry name" value="ornithine cyclodeaminase, domain 1"/>
    <property type="match status" value="1"/>
</dbReference>
<dbReference type="PANTHER" id="PTHR13812">
    <property type="entry name" value="KETIMINE REDUCTASE MU-CRYSTALLIN"/>
    <property type="match status" value="1"/>
</dbReference>
<reference evidence="3" key="1">
    <citation type="submission" date="2016-03" db="EMBL/GenBank/DDBJ databases">
        <authorList>
            <person name="Devillers Hugo."/>
        </authorList>
    </citation>
    <scope>NUCLEOTIDE SEQUENCE [LARGE SCALE GENOMIC DNA]</scope>
</reference>
<organism evidence="2 3">
    <name type="scientific">Lachancea meyersii CBS 8951</name>
    <dbReference type="NCBI Taxonomy" id="1266667"/>
    <lineage>
        <taxon>Eukaryota</taxon>
        <taxon>Fungi</taxon>
        <taxon>Dikarya</taxon>
        <taxon>Ascomycota</taxon>
        <taxon>Saccharomycotina</taxon>
        <taxon>Saccharomycetes</taxon>
        <taxon>Saccharomycetales</taxon>
        <taxon>Saccharomycetaceae</taxon>
        <taxon>Lachancea</taxon>
    </lineage>
</organism>
<dbReference type="AlphaFoldDB" id="A0A1G4KDI9"/>
<dbReference type="Pfam" id="PF02423">
    <property type="entry name" value="OCD_Mu_crystall"/>
    <property type="match status" value="1"/>
</dbReference>
<comment type="similarity">
    <text evidence="1">Belongs to the ornithine cyclodeaminase/mu-crystallin family.</text>
</comment>
<dbReference type="InterPro" id="IPR003462">
    <property type="entry name" value="ODC_Mu_crystall"/>
</dbReference>
<accession>A0A1G4KDI9</accession>
<dbReference type="InterPro" id="IPR036291">
    <property type="entry name" value="NAD(P)-bd_dom_sf"/>
</dbReference>
<dbReference type="SUPFAM" id="SSF51735">
    <property type="entry name" value="NAD(P)-binding Rossmann-fold domains"/>
    <property type="match status" value="1"/>
</dbReference>
<name>A0A1G4KDI9_9SACH</name>
<evidence type="ECO:0000313" key="3">
    <source>
        <dbReference type="Proteomes" id="UP000191144"/>
    </source>
</evidence>
<dbReference type="EMBL" id="LT598480">
    <property type="protein sequence ID" value="SCV02507.1"/>
    <property type="molecule type" value="Genomic_DNA"/>
</dbReference>
<evidence type="ECO:0000256" key="1">
    <source>
        <dbReference type="ARBA" id="ARBA00008903"/>
    </source>
</evidence>